<gene>
    <name evidence="3" type="ordered locus">RSal33209_0816</name>
</gene>
<evidence type="ECO:0000256" key="1">
    <source>
        <dbReference type="ARBA" id="ARBA00022801"/>
    </source>
</evidence>
<dbReference type="CDD" id="cd24158">
    <property type="entry name" value="NUDIX_ADPRase_Rv1700"/>
    <property type="match status" value="1"/>
</dbReference>
<dbReference type="RefSeq" id="WP_012244257.1">
    <property type="nucleotide sequence ID" value="NC_010168.1"/>
</dbReference>
<dbReference type="GO" id="GO:0019693">
    <property type="term" value="P:ribose phosphate metabolic process"/>
    <property type="evidence" value="ECO:0007669"/>
    <property type="project" value="TreeGrafter"/>
</dbReference>
<dbReference type="HOGENOM" id="CLU_062658_5_0_11"/>
<dbReference type="SUPFAM" id="SSF55811">
    <property type="entry name" value="Nudix"/>
    <property type="match status" value="1"/>
</dbReference>
<dbReference type="GO" id="GO:0005829">
    <property type="term" value="C:cytosol"/>
    <property type="evidence" value="ECO:0007669"/>
    <property type="project" value="TreeGrafter"/>
</dbReference>
<dbReference type="AlphaFoldDB" id="A9WQJ0"/>
<keyword evidence="4" id="KW-1185">Reference proteome</keyword>
<dbReference type="KEGG" id="rsa:RSal33209_0816"/>
<organism evidence="3 4">
    <name type="scientific">Renibacterium salmoninarum (strain ATCC 33209 / DSM 20767 / JCM 11484 / NBRC 15589 / NCIMB 2235)</name>
    <dbReference type="NCBI Taxonomy" id="288705"/>
    <lineage>
        <taxon>Bacteria</taxon>
        <taxon>Bacillati</taxon>
        <taxon>Actinomycetota</taxon>
        <taxon>Actinomycetes</taxon>
        <taxon>Micrococcales</taxon>
        <taxon>Micrococcaceae</taxon>
        <taxon>Renibacterium</taxon>
    </lineage>
</organism>
<dbReference type="InterPro" id="IPR015797">
    <property type="entry name" value="NUDIX_hydrolase-like_dom_sf"/>
</dbReference>
<dbReference type="InterPro" id="IPR000086">
    <property type="entry name" value="NUDIX_hydrolase_dom"/>
</dbReference>
<evidence type="ECO:0000313" key="3">
    <source>
        <dbReference type="EMBL" id="ABY22560.1"/>
    </source>
</evidence>
<dbReference type="STRING" id="288705.RSal33209_0816"/>
<dbReference type="EC" id="3.6.1.13" evidence="3"/>
<dbReference type="eggNOG" id="COG0494">
    <property type="taxonomic scope" value="Bacteria"/>
</dbReference>
<dbReference type="PROSITE" id="PS51462">
    <property type="entry name" value="NUDIX"/>
    <property type="match status" value="1"/>
</dbReference>
<reference evidence="4" key="1">
    <citation type="journal article" date="2008" name="J. Bacteriol.">
        <title>Genome sequence of the fish pathogen Renibacterium salmoninarum suggests reductive evolution away from an environmental Arthrobacter ancestor.</title>
        <authorList>
            <person name="Wiens G.D."/>
            <person name="Rockey D.D."/>
            <person name="Wu Z."/>
            <person name="Chang J."/>
            <person name="Levy R."/>
            <person name="Crane S."/>
            <person name="Chen D.S."/>
            <person name="Capri G.R."/>
            <person name="Burnett J.R."/>
            <person name="Sudheesh P.S."/>
            <person name="Schipma M.J."/>
            <person name="Burd H."/>
            <person name="Bhattacharyya A."/>
            <person name="Rhodes L.D."/>
            <person name="Kaul R."/>
            <person name="Strom M.S."/>
        </authorList>
    </citation>
    <scope>NUCLEOTIDE SEQUENCE [LARGE SCALE GENOMIC DNA]</scope>
    <source>
        <strain evidence="4">ATCC 33209 / DSM 20767 / JCM 11484 / NBRC 15589 / NCIMB 2235</strain>
    </source>
</reference>
<protein>
    <submittedName>
        <fullName evidence="3">ADP-ribose pyrophosphatase</fullName>
        <ecNumber evidence="3">3.6.1.13</ecNumber>
    </submittedName>
</protein>
<evidence type="ECO:0000259" key="2">
    <source>
        <dbReference type="PROSITE" id="PS51462"/>
    </source>
</evidence>
<sequence length="213" mass="23310">MIQDSPDFRRVSARKTSYHGKIWDVVSDSIELSPWATPFTRDYIEHPGAVAVVVLDEAGRVLLIHQYRHPVRSSLWEIPAGLLDIQGEDFQAAAARELAEEADLEASDWRVLVDVFNSAGSSSEAVRIYLAQGISAVADTERHTRTEEEAEIQFRWVPLAEAKQAALAGRMHNSTAVIGVLAATAAIYSPDGLAGLRPGNAPWPEHPSQHPAL</sequence>
<dbReference type="Pfam" id="PF00293">
    <property type="entry name" value="NUDIX"/>
    <property type="match status" value="1"/>
</dbReference>
<proteinExistence type="predicted"/>
<dbReference type="Proteomes" id="UP000002007">
    <property type="component" value="Chromosome"/>
</dbReference>
<dbReference type="Gene3D" id="3.90.79.10">
    <property type="entry name" value="Nucleoside Triphosphate Pyrophosphohydrolase"/>
    <property type="match status" value="1"/>
</dbReference>
<accession>A9WQJ0</accession>
<dbReference type="PANTHER" id="PTHR11839">
    <property type="entry name" value="UDP/ADP-SUGAR PYROPHOSPHATASE"/>
    <property type="match status" value="1"/>
</dbReference>
<dbReference type="GO" id="GO:0006753">
    <property type="term" value="P:nucleoside phosphate metabolic process"/>
    <property type="evidence" value="ECO:0007669"/>
    <property type="project" value="TreeGrafter"/>
</dbReference>
<name>A9WQJ0_RENSM</name>
<dbReference type="GO" id="GO:0047631">
    <property type="term" value="F:ADP-ribose diphosphatase activity"/>
    <property type="evidence" value="ECO:0007669"/>
    <property type="project" value="UniProtKB-EC"/>
</dbReference>
<feature type="domain" description="Nudix hydrolase" evidence="2">
    <location>
        <begin position="45"/>
        <end position="179"/>
    </location>
</feature>
<evidence type="ECO:0000313" key="4">
    <source>
        <dbReference type="Proteomes" id="UP000002007"/>
    </source>
</evidence>
<dbReference type="EMBL" id="CP000910">
    <property type="protein sequence ID" value="ABY22560.1"/>
    <property type="molecule type" value="Genomic_DNA"/>
</dbReference>
<dbReference type="PANTHER" id="PTHR11839:SF31">
    <property type="entry name" value="ADP-RIBOSE PYROPHOSPHATASE"/>
    <property type="match status" value="1"/>
</dbReference>
<keyword evidence="1 3" id="KW-0378">Hydrolase</keyword>